<dbReference type="AlphaFoldDB" id="A0AA40SUM2"/>
<organism evidence="2 3">
    <name type="scientific">Komarekiella delphini-convector SJRDD-AB1</name>
    <dbReference type="NCBI Taxonomy" id="2593771"/>
    <lineage>
        <taxon>Bacteria</taxon>
        <taxon>Bacillati</taxon>
        <taxon>Cyanobacteriota</taxon>
        <taxon>Cyanophyceae</taxon>
        <taxon>Nostocales</taxon>
        <taxon>Nostocaceae</taxon>
        <taxon>Komarekiella</taxon>
        <taxon>Komarekiella delphini-convector</taxon>
    </lineage>
</organism>
<dbReference type="Proteomes" id="UP001165986">
    <property type="component" value="Unassembled WGS sequence"/>
</dbReference>
<gene>
    <name evidence="2" type="ORF">FNW02_06845</name>
</gene>
<sequence length="148" mass="17004">MPYMADTNVLLRFISPSDPNHILVRDAIYSLLLQGEEICYTSQNLAEFWNVCTRPTTARSGFGLSIEQTNRRAQVIERYFTFLPDSEAIHSEWRRLVVDYRVSGVKVHDARIVASMYVHGVTYIITFNLDDFTRYSEITAVHPTAITP</sequence>
<dbReference type="Gene3D" id="3.40.50.1010">
    <property type="entry name" value="5'-nuclease"/>
    <property type="match status" value="1"/>
</dbReference>
<protein>
    <submittedName>
        <fullName evidence="2">PIN domain-containing protein</fullName>
    </submittedName>
</protein>
<dbReference type="Pfam" id="PF01850">
    <property type="entry name" value="PIN"/>
    <property type="match status" value="1"/>
</dbReference>
<dbReference type="RefSeq" id="WP_191756807.1">
    <property type="nucleotide sequence ID" value="NZ_VJXY01000005.1"/>
</dbReference>
<comment type="caution">
    <text evidence="2">The sequence shown here is derived from an EMBL/GenBank/DDBJ whole genome shotgun (WGS) entry which is preliminary data.</text>
</comment>
<name>A0AA40SUM2_9NOST</name>
<reference evidence="2" key="1">
    <citation type="submission" date="2019-07" db="EMBL/GenBank/DDBJ databases">
        <title>Toxilogical consequences of a new and cryptic species of cyanobacteria (Komarekiella delphini-convector) recovered from the epidermis of a bottlenose dolphin and 1500 ft. in the air.</title>
        <authorList>
            <person name="Brown A.O."/>
            <person name="Dvorak P."/>
            <person name="Villanueva C.D."/>
            <person name="Foss A.J."/>
            <person name="Garvey A.D."/>
            <person name="Gibson Q.A."/>
            <person name="Johansen J.R."/>
            <person name="Casamatta D.A."/>
        </authorList>
    </citation>
    <scope>NUCLEOTIDE SEQUENCE</scope>
    <source>
        <strain evidence="2">SJRDD-AB1</strain>
    </source>
</reference>
<proteinExistence type="predicted"/>
<evidence type="ECO:0000259" key="1">
    <source>
        <dbReference type="Pfam" id="PF01850"/>
    </source>
</evidence>
<dbReference type="SUPFAM" id="SSF88723">
    <property type="entry name" value="PIN domain-like"/>
    <property type="match status" value="1"/>
</dbReference>
<dbReference type="InterPro" id="IPR029060">
    <property type="entry name" value="PIN-like_dom_sf"/>
</dbReference>
<dbReference type="EMBL" id="VJXY01000005">
    <property type="protein sequence ID" value="MBD6615561.1"/>
    <property type="molecule type" value="Genomic_DNA"/>
</dbReference>
<accession>A0AA40SUM2</accession>
<keyword evidence="3" id="KW-1185">Reference proteome</keyword>
<feature type="domain" description="PIN" evidence="1">
    <location>
        <begin position="3"/>
        <end position="136"/>
    </location>
</feature>
<dbReference type="InterPro" id="IPR002716">
    <property type="entry name" value="PIN_dom"/>
</dbReference>
<evidence type="ECO:0000313" key="3">
    <source>
        <dbReference type="Proteomes" id="UP001165986"/>
    </source>
</evidence>
<evidence type="ECO:0000313" key="2">
    <source>
        <dbReference type="EMBL" id="MBD6615561.1"/>
    </source>
</evidence>